<dbReference type="InterPro" id="IPR023393">
    <property type="entry name" value="START-like_dom_sf"/>
</dbReference>
<dbReference type="Proteomes" id="UP001259572">
    <property type="component" value="Unassembled WGS sequence"/>
</dbReference>
<dbReference type="SUPFAM" id="SSF55961">
    <property type="entry name" value="Bet v1-like"/>
    <property type="match status" value="1"/>
</dbReference>
<comment type="similarity">
    <text evidence="1">Belongs to the AHA1 family.</text>
</comment>
<proteinExistence type="inferred from homology"/>
<sequence length="165" mass="18054">MEAVRVLLAERPVLPGVAEKSSPVRVSRHFDGSAEQLFDAWLDESNVGSWLFATPSGEMVEVALDPRVGGVLTIVERRDGEDVAHVGRYEELDRPGRLVFTLQVPRYSEDISRITVEIGEGQNGCDLVLTQEGGPPDESAAHAEGWAMILAALAERLEEMKKEDG</sequence>
<evidence type="ECO:0000313" key="4">
    <source>
        <dbReference type="Proteomes" id="UP001259572"/>
    </source>
</evidence>
<protein>
    <submittedName>
        <fullName evidence="3">SRPBCC family protein</fullName>
    </submittedName>
</protein>
<gene>
    <name evidence="3" type="ORF">RQX22_10250</name>
</gene>
<keyword evidence="4" id="KW-1185">Reference proteome</keyword>
<comment type="caution">
    <text evidence="3">The sequence shown here is derived from an EMBL/GenBank/DDBJ whole genome shotgun (WGS) entry which is preliminary data.</text>
</comment>
<dbReference type="InterPro" id="IPR013538">
    <property type="entry name" value="ASHA1/2-like_C"/>
</dbReference>
<feature type="domain" description="Activator of Hsp90 ATPase homologue 1/2-like C-terminal" evidence="2">
    <location>
        <begin position="33"/>
        <end position="158"/>
    </location>
</feature>
<accession>A0ABU3Q8A5</accession>
<evidence type="ECO:0000256" key="1">
    <source>
        <dbReference type="ARBA" id="ARBA00006817"/>
    </source>
</evidence>
<dbReference type="CDD" id="cd07814">
    <property type="entry name" value="SRPBCC_CalC_Aha1-like"/>
    <property type="match status" value="1"/>
</dbReference>
<organism evidence="3 4">
    <name type="scientific">Sphingosinicella rhizophila</name>
    <dbReference type="NCBI Taxonomy" id="3050082"/>
    <lineage>
        <taxon>Bacteria</taxon>
        <taxon>Pseudomonadati</taxon>
        <taxon>Pseudomonadota</taxon>
        <taxon>Alphaproteobacteria</taxon>
        <taxon>Sphingomonadales</taxon>
        <taxon>Sphingosinicellaceae</taxon>
        <taxon>Sphingosinicella</taxon>
    </lineage>
</organism>
<dbReference type="Gene3D" id="3.30.530.20">
    <property type="match status" value="1"/>
</dbReference>
<evidence type="ECO:0000313" key="3">
    <source>
        <dbReference type="EMBL" id="MDT9599329.1"/>
    </source>
</evidence>
<dbReference type="Pfam" id="PF08327">
    <property type="entry name" value="AHSA1"/>
    <property type="match status" value="1"/>
</dbReference>
<dbReference type="EMBL" id="JAVUPU010000004">
    <property type="protein sequence ID" value="MDT9599329.1"/>
    <property type="molecule type" value="Genomic_DNA"/>
</dbReference>
<name>A0ABU3Q8A5_9SPHN</name>
<evidence type="ECO:0000259" key="2">
    <source>
        <dbReference type="Pfam" id="PF08327"/>
    </source>
</evidence>
<dbReference type="RefSeq" id="WP_315726300.1">
    <property type="nucleotide sequence ID" value="NZ_JAVUPU010000004.1"/>
</dbReference>
<reference evidence="3 4" key="1">
    <citation type="submission" date="2023-05" db="EMBL/GenBank/DDBJ databases">
        <authorList>
            <person name="Guo Y."/>
        </authorList>
    </citation>
    <scope>NUCLEOTIDE SEQUENCE [LARGE SCALE GENOMIC DNA]</scope>
    <source>
        <strain evidence="3 4">GR2756</strain>
    </source>
</reference>